<evidence type="ECO:0008006" key="3">
    <source>
        <dbReference type="Google" id="ProtNLM"/>
    </source>
</evidence>
<reference evidence="1 2" key="1">
    <citation type="submission" date="2014-12" db="EMBL/GenBank/DDBJ databases">
        <title>16Stimator: statistical estimation of ribosomal gene copy numbers from draft genome assemblies.</title>
        <authorList>
            <person name="Perisin M.A."/>
            <person name="Vetter M."/>
            <person name="Gilbert J.A."/>
            <person name="Bergelson J."/>
        </authorList>
    </citation>
    <scope>NUCLEOTIDE SEQUENCE [LARGE SCALE GENOMIC DNA]</scope>
    <source>
        <strain evidence="1 2">MEJ076</strain>
    </source>
</reference>
<comment type="caution">
    <text evidence="1">The sequence shown here is derived from an EMBL/GenBank/DDBJ whole genome shotgun (WGS) entry which is preliminary data.</text>
</comment>
<dbReference type="AlphaFoldDB" id="A0A0D0JZE3"/>
<organism evidence="1 2">
    <name type="scientific">Agrobacterium tumefaciens</name>
    <dbReference type="NCBI Taxonomy" id="358"/>
    <lineage>
        <taxon>Bacteria</taxon>
        <taxon>Pseudomonadati</taxon>
        <taxon>Pseudomonadota</taxon>
        <taxon>Alphaproteobacteria</taxon>
        <taxon>Hyphomicrobiales</taxon>
        <taxon>Rhizobiaceae</taxon>
        <taxon>Rhizobium/Agrobacterium group</taxon>
        <taxon>Agrobacterium</taxon>
        <taxon>Agrobacterium tumefaciens complex</taxon>
    </lineage>
</organism>
<name>A0A0D0JZE3_AGRTU</name>
<evidence type="ECO:0000313" key="2">
    <source>
        <dbReference type="Proteomes" id="UP000035017"/>
    </source>
</evidence>
<accession>A0A0D0JZE3</accession>
<gene>
    <name evidence="1" type="ORF">RU07_16245</name>
</gene>
<sequence>MSASAGHKVRYDPGNIKPVHIRGADGRHSARWLVAHELLEVRDLSLNLRFSFFANPKNIA</sequence>
<evidence type="ECO:0000313" key="1">
    <source>
        <dbReference type="EMBL" id="KIQ01126.1"/>
    </source>
</evidence>
<dbReference type="EMBL" id="JXQV01000015">
    <property type="protein sequence ID" value="KIQ01126.1"/>
    <property type="molecule type" value="Genomic_DNA"/>
</dbReference>
<protein>
    <recommendedName>
        <fullName evidence="3">Transposase</fullName>
    </recommendedName>
</protein>
<dbReference type="Proteomes" id="UP000035017">
    <property type="component" value="Unassembled WGS sequence"/>
</dbReference>
<proteinExistence type="predicted"/>